<accession>A0A814HPE9</accession>
<comment type="caution">
    <text evidence="1">The sequence shown here is derived from an EMBL/GenBank/DDBJ whole genome shotgun (WGS) entry which is preliminary data.</text>
</comment>
<organism evidence="1 2">
    <name type="scientific">Rotaria sordida</name>
    <dbReference type="NCBI Taxonomy" id="392033"/>
    <lineage>
        <taxon>Eukaryota</taxon>
        <taxon>Metazoa</taxon>
        <taxon>Spiralia</taxon>
        <taxon>Gnathifera</taxon>
        <taxon>Rotifera</taxon>
        <taxon>Eurotatoria</taxon>
        <taxon>Bdelloidea</taxon>
        <taxon>Philodinida</taxon>
        <taxon>Philodinidae</taxon>
        <taxon>Rotaria</taxon>
    </lineage>
</organism>
<evidence type="ECO:0000313" key="2">
    <source>
        <dbReference type="Proteomes" id="UP000663864"/>
    </source>
</evidence>
<dbReference type="Proteomes" id="UP000663864">
    <property type="component" value="Unassembled WGS sequence"/>
</dbReference>
<proteinExistence type="predicted"/>
<name>A0A814HPE9_9BILA</name>
<gene>
    <name evidence="1" type="ORF">ZHD862_LOCUS13161</name>
</gene>
<sequence>MDKQLNEKWACKFAKVKSVVVQLDDLISRIETDHQIHKTREESLSINSLTKRDDAGSSIIDINGRVLFSQE</sequence>
<evidence type="ECO:0000313" key="1">
    <source>
        <dbReference type="EMBL" id="CAF1013587.1"/>
    </source>
</evidence>
<reference evidence="1" key="1">
    <citation type="submission" date="2021-02" db="EMBL/GenBank/DDBJ databases">
        <authorList>
            <person name="Nowell W R."/>
        </authorList>
    </citation>
    <scope>NUCLEOTIDE SEQUENCE</scope>
</reference>
<dbReference type="AlphaFoldDB" id="A0A814HPE9"/>
<protein>
    <submittedName>
        <fullName evidence="1">Uncharacterized protein</fullName>
    </submittedName>
</protein>
<dbReference type="EMBL" id="CAJNOT010000534">
    <property type="protein sequence ID" value="CAF1013587.1"/>
    <property type="molecule type" value="Genomic_DNA"/>
</dbReference>